<dbReference type="EMBL" id="MEUI01000021">
    <property type="protein sequence ID" value="OGC34161.1"/>
    <property type="molecule type" value="Genomic_DNA"/>
</dbReference>
<feature type="transmembrane region" description="Helical" evidence="1">
    <location>
        <begin position="99"/>
        <end position="122"/>
    </location>
</feature>
<protein>
    <recommendedName>
        <fullName evidence="4">HXXEE domain-containing protein</fullName>
    </recommendedName>
</protein>
<proteinExistence type="predicted"/>
<accession>A0A1F4TN56</accession>
<evidence type="ECO:0000313" key="2">
    <source>
        <dbReference type="EMBL" id="OGC34161.1"/>
    </source>
</evidence>
<sequence>MWRILFWLYFINAVLLINHEIDSAYWQEWNLFKLPGGISGFLIIHFPLLVFILYGLVLVFEQSFVGLILSLLLALGGIGAFIIHLFFIKMGRKEFKLPVSLCILVAMFMVSIIQGLITGYLLSGR</sequence>
<evidence type="ECO:0000313" key="3">
    <source>
        <dbReference type="Proteomes" id="UP000177309"/>
    </source>
</evidence>
<dbReference type="Proteomes" id="UP000177309">
    <property type="component" value="Unassembled WGS sequence"/>
</dbReference>
<feature type="transmembrane region" description="Helical" evidence="1">
    <location>
        <begin position="38"/>
        <end position="58"/>
    </location>
</feature>
<keyword evidence="1" id="KW-0472">Membrane</keyword>
<reference evidence="2 3" key="1">
    <citation type="journal article" date="2016" name="Nat. Commun.">
        <title>Thousands of microbial genomes shed light on interconnected biogeochemical processes in an aquifer system.</title>
        <authorList>
            <person name="Anantharaman K."/>
            <person name="Brown C.T."/>
            <person name="Hug L.A."/>
            <person name="Sharon I."/>
            <person name="Castelle C.J."/>
            <person name="Probst A.J."/>
            <person name="Thomas B.C."/>
            <person name="Singh A."/>
            <person name="Wilkins M.J."/>
            <person name="Karaoz U."/>
            <person name="Brodie E.L."/>
            <person name="Williams K.H."/>
            <person name="Hubbard S.S."/>
            <person name="Banfield J.F."/>
        </authorList>
    </citation>
    <scope>NUCLEOTIDE SEQUENCE [LARGE SCALE GENOMIC DNA]</scope>
</reference>
<comment type="caution">
    <text evidence="2">The sequence shown here is derived from an EMBL/GenBank/DDBJ whole genome shotgun (WGS) entry which is preliminary data.</text>
</comment>
<feature type="transmembrane region" description="Helical" evidence="1">
    <location>
        <begin position="64"/>
        <end position="87"/>
    </location>
</feature>
<dbReference type="Pfam" id="PF20460">
    <property type="entry name" value="DUF6713"/>
    <property type="match status" value="1"/>
</dbReference>
<keyword evidence="1" id="KW-0812">Transmembrane</keyword>
<organism evidence="2 3">
    <name type="scientific">candidate division WOR-1 bacterium RIFOXYC2_FULL_41_25</name>
    <dbReference type="NCBI Taxonomy" id="1802586"/>
    <lineage>
        <taxon>Bacteria</taxon>
        <taxon>Bacillati</taxon>
        <taxon>Saganbacteria</taxon>
    </lineage>
</organism>
<name>A0A1F4TN56_UNCSA</name>
<dbReference type="InterPro" id="IPR046559">
    <property type="entry name" value="DUF6713"/>
</dbReference>
<evidence type="ECO:0000256" key="1">
    <source>
        <dbReference type="SAM" id="Phobius"/>
    </source>
</evidence>
<evidence type="ECO:0008006" key="4">
    <source>
        <dbReference type="Google" id="ProtNLM"/>
    </source>
</evidence>
<gene>
    <name evidence="2" type="ORF">A2462_08030</name>
</gene>
<feature type="transmembrane region" description="Helical" evidence="1">
    <location>
        <begin position="6"/>
        <end position="26"/>
    </location>
</feature>
<dbReference type="AlphaFoldDB" id="A0A1F4TN56"/>
<keyword evidence="1" id="KW-1133">Transmembrane helix</keyword>